<dbReference type="Proteomes" id="UP000195331">
    <property type="component" value="Chromosome"/>
</dbReference>
<dbReference type="Gene3D" id="1.10.275.10">
    <property type="entry name" value="Fumarase/aspartase (N-terminal domain)"/>
    <property type="match status" value="1"/>
</dbReference>
<dbReference type="Gene3D" id="1.10.40.30">
    <property type="entry name" value="Fumarase/aspartase (C-terminal domain)"/>
    <property type="match status" value="1"/>
</dbReference>
<dbReference type="GO" id="GO:0016853">
    <property type="term" value="F:isomerase activity"/>
    <property type="evidence" value="ECO:0007669"/>
    <property type="project" value="UniProtKB-KW"/>
</dbReference>
<dbReference type="InterPro" id="IPR008948">
    <property type="entry name" value="L-Aspartase-like"/>
</dbReference>
<dbReference type="RefSeq" id="WP_087079130.1">
    <property type="nucleotide sequence ID" value="NZ_CP020809.1"/>
</dbReference>
<sequence length="474" mass="48758">MTDHGILAPAWAATGAADLVDDNALLRAMLATEVALAEAQAELGVIPAGAAVAIRAAAVPASIDLAALAAGVRETANPVVAFVEQLTAAVRSVDASAAEYVHRGSTSQDILDTALALLCATTLDRIADDLLACAHSLAGHAERHRDTPMAGRTLTQHAVPVTFGLKAATWLHLVLDAVARVRQARAALPVSMGGAAGTLAAYHQYALDMTWASEATGNGSDPVSATLRLPALVAGRLGLAEPILPWHGIRTPLADVAASLMVTTGAVGKLAADVLVLSRTEIGEVTEDRVPGQGASSAMPQKHNPVFATLVATAARQLPPIAVVLFGSMAVEDERSSGGWHAEWQPLRECLRIGAGAAINAARLAETLQVSPEAMTANLRLTRGAIVTERVNAVLAPLLGKGNAKRLLAEVTAAAERDGADVADLLAIALEREGVVCPDVPGLFDPCGYTGISGPLVDRALAHGASFLKESSHE</sequence>
<dbReference type="PRINTS" id="PR00149">
    <property type="entry name" value="FUMRATELYASE"/>
</dbReference>
<dbReference type="Gene3D" id="1.20.200.10">
    <property type="entry name" value="Fumarase/aspartase (Central domain)"/>
    <property type="match status" value="1"/>
</dbReference>
<organism evidence="4 5">
    <name type="scientific">Mycobacterium dioxanotrophicus</name>
    <dbReference type="NCBI Taxonomy" id="482462"/>
    <lineage>
        <taxon>Bacteria</taxon>
        <taxon>Bacillati</taxon>
        <taxon>Actinomycetota</taxon>
        <taxon>Actinomycetes</taxon>
        <taxon>Mycobacteriales</taxon>
        <taxon>Mycobacteriaceae</taxon>
        <taxon>Mycobacterium</taxon>
    </lineage>
</organism>
<keyword evidence="5" id="KW-1185">Reference proteome</keyword>
<evidence type="ECO:0000256" key="1">
    <source>
        <dbReference type="ARBA" id="ARBA00023239"/>
    </source>
</evidence>
<dbReference type="PANTHER" id="PTHR43172:SF2">
    <property type="entry name" value="ADENYLOSUCCINATE LYASE C-TERMINAL DOMAIN-CONTAINING PROTEIN"/>
    <property type="match status" value="1"/>
</dbReference>
<dbReference type="InterPro" id="IPR000362">
    <property type="entry name" value="Fumarate_lyase_fam"/>
</dbReference>
<accession>A0A1Y0C9N7</accession>
<dbReference type="InterPro" id="IPR024083">
    <property type="entry name" value="Fumarase/histidase_N"/>
</dbReference>
<evidence type="ECO:0000259" key="3">
    <source>
        <dbReference type="Pfam" id="PF00206"/>
    </source>
</evidence>
<dbReference type="SUPFAM" id="SSF48557">
    <property type="entry name" value="L-aspartase-like"/>
    <property type="match status" value="1"/>
</dbReference>
<gene>
    <name evidence="4" type="ORF">BTO20_27375</name>
</gene>
<dbReference type="AlphaFoldDB" id="A0A1Y0C9N7"/>
<evidence type="ECO:0000313" key="5">
    <source>
        <dbReference type="Proteomes" id="UP000195331"/>
    </source>
</evidence>
<feature type="domain" description="Fumarate lyase N-terminal" evidence="3">
    <location>
        <begin position="32"/>
        <end position="317"/>
    </location>
</feature>
<evidence type="ECO:0000256" key="2">
    <source>
        <dbReference type="ARBA" id="ARBA00034772"/>
    </source>
</evidence>
<proteinExistence type="inferred from homology"/>
<evidence type="ECO:0000313" key="4">
    <source>
        <dbReference type="EMBL" id="ART71764.1"/>
    </source>
</evidence>
<keyword evidence="1" id="KW-0456">Lyase</keyword>
<dbReference type="EMBL" id="CP020809">
    <property type="protein sequence ID" value="ART71764.1"/>
    <property type="molecule type" value="Genomic_DNA"/>
</dbReference>
<dbReference type="InterPro" id="IPR022761">
    <property type="entry name" value="Fumarate_lyase_N"/>
</dbReference>
<dbReference type="Pfam" id="PF00206">
    <property type="entry name" value="Lyase_1"/>
    <property type="match status" value="1"/>
</dbReference>
<dbReference type="OrthoDB" id="9768878at2"/>
<protein>
    <submittedName>
        <fullName evidence="4">3-carboxy-cis,cis-muconate cycloisomerase</fullName>
    </submittedName>
</protein>
<reference evidence="4 5" key="1">
    <citation type="submission" date="2017-04" db="EMBL/GenBank/DDBJ databases">
        <title>Whole Genome Sequence of 1,4-Dioxane Degrading Bacterium Mycobacterium dioxanotrophicus PH-06.</title>
        <authorList>
            <person name="He Y."/>
        </authorList>
    </citation>
    <scope>NUCLEOTIDE SEQUENCE [LARGE SCALE GENOMIC DNA]</scope>
    <source>
        <strain evidence="4 5">PH-06</strain>
    </source>
</reference>
<keyword evidence="4" id="KW-0413">Isomerase</keyword>
<dbReference type="KEGG" id="mdx:BTO20_27375"/>
<name>A0A1Y0C9N7_9MYCO</name>
<comment type="similarity">
    <text evidence="2">Belongs to the class-II fumarase/aspartase family.</text>
</comment>
<dbReference type="PANTHER" id="PTHR43172">
    <property type="entry name" value="ADENYLOSUCCINATE LYASE"/>
    <property type="match status" value="1"/>
</dbReference>
<dbReference type="GO" id="GO:0016829">
    <property type="term" value="F:lyase activity"/>
    <property type="evidence" value="ECO:0007669"/>
    <property type="project" value="UniProtKB-KW"/>
</dbReference>